<protein>
    <submittedName>
        <fullName evidence="8">Subtilisin family serine protease</fullName>
    </submittedName>
</protein>
<dbReference type="PANTHER" id="PTHR43806">
    <property type="entry name" value="PEPTIDASE S8"/>
    <property type="match status" value="1"/>
</dbReference>
<dbReference type="AlphaFoldDB" id="A0A2T4ZG62"/>
<dbReference type="PROSITE" id="PS51892">
    <property type="entry name" value="SUBTILASE"/>
    <property type="match status" value="1"/>
</dbReference>
<evidence type="ECO:0000259" key="7">
    <source>
        <dbReference type="Pfam" id="PF00082"/>
    </source>
</evidence>
<dbReference type="PROSITE" id="PS00136">
    <property type="entry name" value="SUBTILASE_ASP"/>
    <property type="match status" value="1"/>
</dbReference>
<accession>A0A2T4ZG62</accession>
<dbReference type="Pfam" id="PF00082">
    <property type="entry name" value="Peptidase_S8"/>
    <property type="match status" value="1"/>
</dbReference>
<dbReference type="OrthoDB" id="5405281at2"/>
<feature type="compositionally biased region" description="Pro residues" evidence="6">
    <location>
        <begin position="151"/>
        <end position="173"/>
    </location>
</feature>
<feature type="region of interest" description="Disordered" evidence="6">
    <location>
        <begin position="96"/>
        <end position="208"/>
    </location>
</feature>
<sequence length="677" mass="68537">MPQPSDDRPLRPTRGVLAGFLAVLAASTMLVAADSRPAQAQFGISIGGIGIGGGGLRSRGPRIGLPAGGAPAIQRIPGGRVPGMAMPRGGRVIEGGRVIDGGRGGRFVDGPVRGQRPGRVASPGRYGDDAGTVRPGAQRPGGSSAATRPPATRPPGTRPPGNRPPDGRPPGARPPVVVGLPPPVIVLPPGGGGRLPPVGPPPGGGGLPPRGPGFGPAAAGAAAVFGAPALISAARAAPEPRDVPGLPDPNERRYLPDEVLFVLAPNAPAPTLRNVVRRFNLTLIAEERFDLVGATVHRYRIPNRTTVPAAVRAMSAVRGVGYVQPNYLFERPNYVFRLQSASTTQGGGASLQYVVEQLRLPEAHLLSRGAQVPIAVIDSGVEATHPEMTGRIAKTFDAVGGPFQSHEHGTGMAGAIVAHAQLTGISPGANIFAARAFAPGQSTGASGTSFHILKAMDWSIREGARVINMSFAGPRDPMMTRAIQVAASRRIAMVAAMGNEGPGAPISYPAADPDVIAVTATDQAGQLFQAASRGGHVTVAAPGVDIILPAPRGGYQMSSGTSVAAAHVSGIAALLIERQPDIDPAQLRQILRETARRGAAADPQLGAGLADPVPALNAAVRPDASSAPMVAAPPVTPAPDAPVVPGATAEAPPATEPGAAPRQATVAPGKPGKVTTD</sequence>
<dbReference type="SUPFAM" id="SSF52743">
    <property type="entry name" value="Subtilisin-like"/>
    <property type="match status" value="1"/>
</dbReference>
<feature type="compositionally biased region" description="Low complexity" evidence="6">
    <location>
        <begin position="643"/>
        <end position="661"/>
    </location>
</feature>
<keyword evidence="4 5" id="KW-0720">Serine protease</keyword>
<feature type="active site" description="Charge relay system" evidence="5">
    <location>
        <position position="378"/>
    </location>
</feature>
<dbReference type="InterPro" id="IPR015500">
    <property type="entry name" value="Peptidase_S8_subtilisin-rel"/>
</dbReference>
<name>A0A2T4ZG62_9HYPH</name>
<evidence type="ECO:0000256" key="2">
    <source>
        <dbReference type="ARBA" id="ARBA00022670"/>
    </source>
</evidence>
<feature type="active site" description="Charge relay system" evidence="5">
    <location>
        <position position="408"/>
    </location>
</feature>
<comment type="caution">
    <text evidence="8">The sequence shown here is derived from an EMBL/GenBank/DDBJ whole genome shotgun (WGS) entry which is preliminary data.</text>
</comment>
<dbReference type="PRINTS" id="PR00723">
    <property type="entry name" value="SUBTILISIN"/>
</dbReference>
<evidence type="ECO:0000313" key="8">
    <source>
        <dbReference type="EMBL" id="PTM60914.1"/>
    </source>
</evidence>
<dbReference type="Gene3D" id="3.40.50.200">
    <property type="entry name" value="Peptidase S8/S53 domain"/>
    <property type="match status" value="1"/>
</dbReference>
<evidence type="ECO:0000256" key="3">
    <source>
        <dbReference type="ARBA" id="ARBA00022801"/>
    </source>
</evidence>
<dbReference type="InterPro" id="IPR000209">
    <property type="entry name" value="Peptidase_S8/S53_dom"/>
</dbReference>
<feature type="active site" description="Charge relay system" evidence="5">
    <location>
        <position position="562"/>
    </location>
</feature>
<keyword evidence="2 5" id="KW-0645">Protease</keyword>
<dbReference type="GO" id="GO:0004252">
    <property type="term" value="F:serine-type endopeptidase activity"/>
    <property type="evidence" value="ECO:0007669"/>
    <property type="project" value="UniProtKB-UniRule"/>
</dbReference>
<evidence type="ECO:0000313" key="9">
    <source>
        <dbReference type="Proteomes" id="UP000241808"/>
    </source>
</evidence>
<feature type="compositionally biased region" description="Gly residues" evidence="6">
    <location>
        <begin position="98"/>
        <end position="107"/>
    </location>
</feature>
<dbReference type="RefSeq" id="WP_108174847.1">
    <property type="nucleotide sequence ID" value="NZ_PZZL01000002.1"/>
</dbReference>
<dbReference type="EMBL" id="PZZL01000002">
    <property type="protein sequence ID" value="PTM60914.1"/>
    <property type="molecule type" value="Genomic_DNA"/>
</dbReference>
<dbReference type="Proteomes" id="UP000241808">
    <property type="component" value="Unassembled WGS sequence"/>
</dbReference>
<evidence type="ECO:0000256" key="1">
    <source>
        <dbReference type="ARBA" id="ARBA00011073"/>
    </source>
</evidence>
<evidence type="ECO:0000256" key="4">
    <source>
        <dbReference type="ARBA" id="ARBA00022825"/>
    </source>
</evidence>
<dbReference type="PANTHER" id="PTHR43806:SF11">
    <property type="entry name" value="CEREVISIN-RELATED"/>
    <property type="match status" value="1"/>
</dbReference>
<dbReference type="InterPro" id="IPR036852">
    <property type="entry name" value="Peptidase_S8/S53_dom_sf"/>
</dbReference>
<feature type="domain" description="Peptidase S8/S53" evidence="7">
    <location>
        <begin position="370"/>
        <end position="608"/>
    </location>
</feature>
<dbReference type="InterPro" id="IPR050131">
    <property type="entry name" value="Peptidase_S8_subtilisin-like"/>
</dbReference>
<evidence type="ECO:0000256" key="5">
    <source>
        <dbReference type="PROSITE-ProRule" id="PRU01240"/>
    </source>
</evidence>
<evidence type="ECO:0000256" key="6">
    <source>
        <dbReference type="SAM" id="MobiDB-lite"/>
    </source>
</evidence>
<dbReference type="InterPro" id="IPR023827">
    <property type="entry name" value="Peptidase_S8_Asp-AS"/>
</dbReference>
<keyword evidence="3 5" id="KW-0378">Hydrolase</keyword>
<feature type="region of interest" description="Disordered" evidence="6">
    <location>
        <begin position="627"/>
        <end position="677"/>
    </location>
</feature>
<dbReference type="CDD" id="cd05561">
    <property type="entry name" value="Peptidases_S8_4"/>
    <property type="match status" value="1"/>
</dbReference>
<comment type="similarity">
    <text evidence="1 5">Belongs to the peptidase S8 family.</text>
</comment>
<keyword evidence="9" id="KW-1185">Reference proteome</keyword>
<organism evidence="8 9">
    <name type="scientific">Phreatobacter oligotrophus</name>
    <dbReference type="NCBI Taxonomy" id="1122261"/>
    <lineage>
        <taxon>Bacteria</taxon>
        <taxon>Pseudomonadati</taxon>
        <taxon>Pseudomonadota</taxon>
        <taxon>Alphaproteobacteria</taxon>
        <taxon>Hyphomicrobiales</taxon>
        <taxon>Phreatobacteraceae</taxon>
        <taxon>Phreatobacter</taxon>
    </lineage>
</organism>
<gene>
    <name evidence="8" type="ORF">C8P69_102299</name>
</gene>
<reference evidence="8 9" key="1">
    <citation type="submission" date="2018-04" db="EMBL/GenBank/DDBJ databases">
        <title>Genomic Encyclopedia of Archaeal and Bacterial Type Strains, Phase II (KMG-II): from individual species to whole genera.</title>
        <authorList>
            <person name="Goeker M."/>
        </authorList>
    </citation>
    <scope>NUCLEOTIDE SEQUENCE [LARGE SCALE GENOMIC DNA]</scope>
    <source>
        <strain evidence="8 9">DSM 25521</strain>
    </source>
</reference>
<proteinExistence type="inferred from homology"/>
<dbReference type="GO" id="GO:0006508">
    <property type="term" value="P:proteolysis"/>
    <property type="evidence" value="ECO:0007669"/>
    <property type="project" value="UniProtKB-KW"/>
</dbReference>